<protein>
    <submittedName>
        <fullName evidence="3">Uncharacterized protein</fullName>
    </submittedName>
</protein>
<accession>A0ABP6CI23</accession>
<evidence type="ECO:0000256" key="1">
    <source>
        <dbReference type="SAM" id="MobiDB-lite"/>
    </source>
</evidence>
<evidence type="ECO:0000313" key="3">
    <source>
        <dbReference type="EMBL" id="GAA2617026.1"/>
    </source>
</evidence>
<feature type="compositionally biased region" description="Pro residues" evidence="1">
    <location>
        <begin position="158"/>
        <end position="190"/>
    </location>
</feature>
<keyword evidence="4" id="KW-1185">Reference proteome</keyword>
<reference evidence="4" key="1">
    <citation type="journal article" date="2019" name="Int. J. Syst. Evol. Microbiol.">
        <title>The Global Catalogue of Microorganisms (GCM) 10K type strain sequencing project: providing services to taxonomists for standard genome sequencing and annotation.</title>
        <authorList>
            <consortium name="The Broad Institute Genomics Platform"/>
            <consortium name="The Broad Institute Genome Sequencing Center for Infectious Disease"/>
            <person name="Wu L."/>
            <person name="Ma J."/>
        </authorList>
    </citation>
    <scope>NUCLEOTIDE SEQUENCE [LARGE SCALE GENOMIC DNA]</scope>
    <source>
        <strain evidence="4">JCM 6833</strain>
    </source>
</reference>
<comment type="caution">
    <text evidence="3">The sequence shown here is derived from an EMBL/GenBank/DDBJ whole genome shotgun (WGS) entry which is preliminary data.</text>
</comment>
<feature type="compositionally biased region" description="Low complexity" evidence="1">
    <location>
        <begin position="147"/>
        <end position="157"/>
    </location>
</feature>
<keyword evidence="2" id="KW-0812">Transmembrane</keyword>
<feature type="compositionally biased region" description="Pro residues" evidence="1">
    <location>
        <begin position="237"/>
        <end position="272"/>
    </location>
</feature>
<feature type="transmembrane region" description="Helical" evidence="2">
    <location>
        <begin position="12"/>
        <end position="37"/>
    </location>
</feature>
<dbReference type="Proteomes" id="UP001501509">
    <property type="component" value="Unassembled WGS sequence"/>
</dbReference>
<keyword evidence="2" id="KW-1133">Transmembrane helix</keyword>
<name>A0ABP6CI23_9ACTN</name>
<feature type="compositionally biased region" description="Pro residues" evidence="1">
    <location>
        <begin position="199"/>
        <end position="227"/>
    </location>
</feature>
<evidence type="ECO:0000313" key="4">
    <source>
        <dbReference type="Proteomes" id="UP001501509"/>
    </source>
</evidence>
<keyword evidence="2" id="KW-0472">Membrane</keyword>
<evidence type="ECO:0000256" key="2">
    <source>
        <dbReference type="SAM" id="Phobius"/>
    </source>
</evidence>
<proteinExistence type="predicted"/>
<feature type="transmembrane region" description="Helical" evidence="2">
    <location>
        <begin position="76"/>
        <end position="101"/>
    </location>
</feature>
<sequence>MSHSRPASSPATAIVALMVGGAVATVVSLLLTIVGVYETNIASEFRHGRAYFLIQGLVVGLVTGAGVFLTRSRLPVIPLAAAVAGYVAMIVGVRLGVWIYLVGVRGLKGYGISDVPFVIEDLAAPVAAAAITGLRVLTANGPNRRPAPAAGAWNAPQPGAPLAPGQPMPGQPMPGQPYPGQPTPGQPYPGQPAHGQPYPGQPTPGQPYPGQPAPGQPYPGQPAPGQPTPGGYGAPGQPYPGQPGPGGYAPPGPPAPGQPYPGQQPPPGTPQG</sequence>
<organism evidence="3 4">
    <name type="scientific">Actinomadura fulvescens</name>
    <dbReference type="NCBI Taxonomy" id="46160"/>
    <lineage>
        <taxon>Bacteria</taxon>
        <taxon>Bacillati</taxon>
        <taxon>Actinomycetota</taxon>
        <taxon>Actinomycetes</taxon>
        <taxon>Streptosporangiales</taxon>
        <taxon>Thermomonosporaceae</taxon>
        <taxon>Actinomadura</taxon>
    </lineage>
</organism>
<dbReference type="RefSeq" id="WP_344545845.1">
    <property type="nucleotide sequence ID" value="NZ_BAAATD010000009.1"/>
</dbReference>
<gene>
    <name evidence="3" type="ORF">GCM10010411_60180</name>
</gene>
<dbReference type="EMBL" id="BAAATD010000009">
    <property type="protein sequence ID" value="GAA2617026.1"/>
    <property type="molecule type" value="Genomic_DNA"/>
</dbReference>
<feature type="transmembrane region" description="Helical" evidence="2">
    <location>
        <begin position="49"/>
        <end position="70"/>
    </location>
</feature>
<feature type="region of interest" description="Disordered" evidence="1">
    <location>
        <begin position="147"/>
        <end position="272"/>
    </location>
</feature>